<evidence type="ECO:0000313" key="3">
    <source>
        <dbReference type="Proteomes" id="UP000054266"/>
    </source>
</evidence>
<proteinExistence type="predicted"/>
<evidence type="ECO:0000256" key="1">
    <source>
        <dbReference type="SAM" id="MobiDB-lite"/>
    </source>
</evidence>
<dbReference type="Proteomes" id="UP000054266">
    <property type="component" value="Unassembled WGS sequence"/>
</dbReference>
<sequence>MTDNNHNNHCQAQRSAQIESEDIPDDFAALNRAVHVSNSEQQTFPPTHNSLPQGHIARDNLPTDPLLENNTSNPQTSDCPVLPPLTDDFLFTDYLLDIPTFENNETPTSPQLFGTHTYNPQDQTAAGLASSASLIHTNTPVAPAGRQNEVSENRLGTFDLQFNSLAFSGSQAYHTSASDLAGNRQHAPQPTQSAQPSLTASQPQSLFDQGARLQTSNRRTPTSSLDLDSTLAPSHPPQPNMARTQAYVRIIQSFAIDRTLRDLERQPRMNYQQVYRNLVRYYVELVINENVPHYWISRLDLEVELAQVIIVATRSPEQYTREHLATLQELGDSMRTHRARDYRYIWFAEMAQAGITLEDVTVVYEDTDEYERLTGFRDWVHQWVHGTLDEGTLGVNGPAAPATSSNNAGGQASQGPWADVTVSHGHPRVTPSVPNPSQPSAAGGNAMHPLSGTRPPASNSLPSASNGGRASSSSRHASAARPATGNAVANPLTVRVNNGRTTFATNMGGGLVDFAEHQRGLRCPWTCLLGDSYVTNERGQLTGHLQRHHHMDAANLAHMLVDNPNASNFEGHDNKECFAWGQYVHGDRLPWKCLLCANHKGMKEGRNTLGRHLRLLHGIRVVIPRVDERQVGRHHQPGTTAGGLARRLEAVERAEEQRAADAAAQGAAIKVGLRLNLTGTKRSALDAGLEEEEDEEEEGEEEENGEEE</sequence>
<gene>
    <name evidence="2" type="ORF">PV04_05611</name>
</gene>
<feature type="compositionally biased region" description="Low complexity" evidence="1">
    <location>
        <begin position="455"/>
        <end position="483"/>
    </location>
</feature>
<feature type="region of interest" description="Disordered" evidence="1">
    <location>
        <begin position="394"/>
        <end position="493"/>
    </location>
</feature>
<accession>A0A0D2FNC1</accession>
<feature type="compositionally biased region" description="Polar residues" evidence="1">
    <location>
        <begin position="38"/>
        <end position="52"/>
    </location>
</feature>
<feature type="compositionally biased region" description="Polar residues" evidence="1">
    <location>
        <begin position="68"/>
        <end position="78"/>
    </location>
</feature>
<dbReference type="EMBL" id="KN846958">
    <property type="protein sequence ID" value="KIW69753.1"/>
    <property type="molecule type" value="Genomic_DNA"/>
</dbReference>
<organism evidence="2 3">
    <name type="scientific">Phialophora macrospora</name>
    <dbReference type="NCBI Taxonomy" id="1851006"/>
    <lineage>
        <taxon>Eukaryota</taxon>
        <taxon>Fungi</taxon>
        <taxon>Dikarya</taxon>
        <taxon>Ascomycota</taxon>
        <taxon>Pezizomycotina</taxon>
        <taxon>Eurotiomycetes</taxon>
        <taxon>Chaetothyriomycetidae</taxon>
        <taxon>Chaetothyriales</taxon>
        <taxon>Herpotrichiellaceae</taxon>
        <taxon>Phialophora</taxon>
    </lineage>
</organism>
<feature type="region of interest" description="Disordered" evidence="1">
    <location>
        <begin position="176"/>
        <end position="240"/>
    </location>
</feature>
<keyword evidence="3" id="KW-1185">Reference proteome</keyword>
<protein>
    <submittedName>
        <fullName evidence="2">Uncharacterized protein</fullName>
    </submittedName>
</protein>
<feature type="region of interest" description="Disordered" evidence="1">
    <location>
        <begin position="38"/>
        <end position="81"/>
    </location>
</feature>
<feature type="compositionally biased region" description="Acidic residues" evidence="1">
    <location>
        <begin position="688"/>
        <end position="708"/>
    </location>
</feature>
<evidence type="ECO:0000313" key="2">
    <source>
        <dbReference type="EMBL" id="KIW69753.1"/>
    </source>
</evidence>
<feature type="region of interest" description="Disordered" evidence="1">
    <location>
        <begin position="682"/>
        <end position="708"/>
    </location>
</feature>
<reference evidence="2 3" key="1">
    <citation type="submission" date="2015-01" db="EMBL/GenBank/DDBJ databases">
        <title>The Genome Sequence of Capronia semiimmersa CBS27337.</title>
        <authorList>
            <consortium name="The Broad Institute Genomics Platform"/>
            <person name="Cuomo C."/>
            <person name="de Hoog S."/>
            <person name="Gorbushina A."/>
            <person name="Stielow B."/>
            <person name="Teixiera M."/>
            <person name="Abouelleil A."/>
            <person name="Chapman S.B."/>
            <person name="Priest M."/>
            <person name="Young S.K."/>
            <person name="Wortman J."/>
            <person name="Nusbaum C."/>
            <person name="Birren B."/>
        </authorList>
    </citation>
    <scope>NUCLEOTIDE SEQUENCE [LARGE SCALE GENOMIC DNA]</scope>
    <source>
        <strain evidence="2 3">CBS 27337</strain>
    </source>
</reference>
<dbReference type="AlphaFoldDB" id="A0A0D2FNC1"/>
<name>A0A0D2FNC1_9EURO</name>
<feature type="compositionally biased region" description="Polar residues" evidence="1">
    <location>
        <begin position="402"/>
        <end position="414"/>
    </location>
</feature>
<dbReference type="HOGENOM" id="CLU_389787_0_0_1"/>
<feature type="compositionally biased region" description="Polar residues" evidence="1">
    <location>
        <begin position="186"/>
        <end position="227"/>
    </location>
</feature>